<accession>A0A8J3N9F6</accession>
<evidence type="ECO:0000313" key="1">
    <source>
        <dbReference type="EMBL" id="GID11269.1"/>
    </source>
</evidence>
<keyword evidence="2" id="KW-1185">Reference proteome</keyword>
<dbReference type="Proteomes" id="UP000612808">
    <property type="component" value="Unassembled WGS sequence"/>
</dbReference>
<gene>
    <name evidence="1" type="ORF">Aru02nite_21580</name>
</gene>
<proteinExistence type="predicted"/>
<dbReference type="AlphaFoldDB" id="A0A8J3N9F6"/>
<organism evidence="1 2">
    <name type="scientific">Actinocatenispora rupis</name>
    <dbReference type="NCBI Taxonomy" id="519421"/>
    <lineage>
        <taxon>Bacteria</taxon>
        <taxon>Bacillati</taxon>
        <taxon>Actinomycetota</taxon>
        <taxon>Actinomycetes</taxon>
        <taxon>Micromonosporales</taxon>
        <taxon>Micromonosporaceae</taxon>
        <taxon>Actinocatenispora</taxon>
    </lineage>
</organism>
<dbReference type="EMBL" id="BOMB01000012">
    <property type="protein sequence ID" value="GID11269.1"/>
    <property type="molecule type" value="Genomic_DNA"/>
</dbReference>
<reference evidence="1" key="1">
    <citation type="submission" date="2021-01" db="EMBL/GenBank/DDBJ databases">
        <title>Whole genome shotgun sequence of Actinocatenispora rupis NBRC 107355.</title>
        <authorList>
            <person name="Komaki H."/>
            <person name="Tamura T."/>
        </authorList>
    </citation>
    <scope>NUCLEOTIDE SEQUENCE</scope>
    <source>
        <strain evidence="1">NBRC 107355</strain>
    </source>
</reference>
<sequence length="81" mass="9111">MGDAFQEYLDASADMGYVPATVCLRHGRHVPCRRDEEDCLLTSESAAVAAVAGYQQGTDPGERWDWRRQVLGWVARQEAKR</sequence>
<protein>
    <submittedName>
        <fullName evidence="1">Uncharacterized protein</fullName>
    </submittedName>
</protein>
<comment type="caution">
    <text evidence="1">The sequence shown here is derived from an EMBL/GenBank/DDBJ whole genome shotgun (WGS) entry which is preliminary data.</text>
</comment>
<name>A0A8J3N9F6_9ACTN</name>
<dbReference type="RefSeq" id="WP_203657227.1">
    <property type="nucleotide sequence ID" value="NZ_BAAAZM010000006.1"/>
</dbReference>
<evidence type="ECO:0000313" key="2">
    <source>
        <dbReference type="Proteomes" id="UP000612808"/>
    </source>
</evidence>